<organism evidence="2 3">
    <name type="scientific">Capsicum annuum</name>
    <name type="common">Capsicum pepper</name>
    <dbReference type="NCBI Taxonomy" id="4072"/>
    <lineage>
        <taxon>Eukaryota</taxon>
        <taxon>Viridiplantae</taxon>
        <taxon>Streptophyta</taxon>
        <taxon>Embryophyta</taxon>
        <taxon>Tracheophyta</taxon>
        <taxon>Spermatophyta</taxon>
        <taxon>Magnoliopsida</taxon>
        <taxon>eudicotyledons</taxon>
        <taxon>Gunneridae</taxon>
        <taxon>Pentapetalae</taxon>
        <taxon>asterids</taxon>
        <taxon>lamiids</taxon>
        <taxon>Solanales</taxon>
        <taxon>Solanaceae</taxon>
        <taxon>Solanoideae</taxon>
        <taxon>Capsiceae</taxon>
        <taxon>Capsicum</taxon>
    </lineage>
</organism>
<evidence type="ECO:0000313" key="3">
    <source>
        <dbReference type="Proteomes" id="UP000222542"/>
    </source>
</evidence>
<keyword evidence="3" id="KW-1185">Reference proteome</keyword>
<name>A0A2G2ZPR6_CAPAN</name>
<reference evidence="2 3" key="1">
    <citation type="journal article" date="2014" name="Nat. Genet.">
        <title>Genome sequence of the hot pepper provides insights into the evolution of pungency in Capsicum species.</title>
        <authorList>
            <person name="Kim S."/>
            <person name="Park M."/>
            <person name="Yeom S.I."/>
            <person name="Kim Y.M."/>
            <person name="Lee J.M."/>
            <person name="Lee H.A."/>
            <person name="Seo E."/>
            <person name="Choi J."/>
            <person name="Cheong K."/>
            <person name="Kim K.T."/>
            <person name="Jung K."/>
            <person name="Lee G.W."/>
            <person name="Oh S.K."/>
            <person name="Bae C."/>
            <person name="Kim S.B."/>
            <person name="Lee H.Y."/>
            <person name="Kim S.Y."/>
            <person name="Kim M.S."/>
            <person name="Kang B.C."/>
            <person name="Jo Y.D."/>
            <person name="Yang H.B."/>
            <person name="Jeong H.J."/>
            <person name="Kang W.H."/>
            <person name="Kwon J.K."/>
            <person name="Shin C."/>
            <person name="Lim J.Y."/>
            <person name="Park J.H."/>
            <person name="Huh J.H."/>
            <person name="Kim J.S."/>
            <person name="Kim B.D."/>
            <person name="Cohen O."/>
            <person name="Paran I."/>
            <person name="Suh M.C."/>
            <person name="Lee S.B."/>
            <person name="Kim Y.K."/>
            <person name="Shin Y."/>
            <person name="Noh S.J."/>
            <person name="Park J."/>
            <person name="Seo Y.S."/>
            <person name="Kwon S.Y."/>
            <person name="Kim H.A."/>
            <person name="Park J.M."/>
            <person name="Kim H.J."/>
            <person name="Choi S.B."/>
            <person name="Bosland P.W."/>
            <person name="Reeves G."/>
            <person name="Jo S.H."/>
            <person name="Lee B.W."/>
            <person name="Cho H.T."/>
            <person name="Choi H.S."/>
            <person name="Lee M.S."/>
            <person name="Yu Y."/>
            <person name="Do Choi Y."/>
            <person name="Park B.S."/>
            <person name="van Deynze A."/>
            <person name="Ashrafi H."/>
            <person name="Hill T."/>
            <person name="Kim W.T."/>
            <person name="Pai H.S."/>
            <person name="Ahn H.K."/>
            <person name="Yeam I."/>
            <person name="Giovannoni J.J."/>
            <person name="Rose J.K."/>
            <person name="Sorensen I."/>
            <person name="Lee S.J."/>
            <person name="Kim R.W."/>
            <person name="Choi I.Y."/>
            <person name="Choi B.S."/>
            <person name="Lim J.S."/>
            <person name="Lee Y.H."/>
            <person name="Choi D."/>
        </authorList>
    </citation>
    <scope>NUCLEOTIDE SEQUENCE [LARGE SCALE GENOMIC DNA]</scope>
    <source>
        <strain evidence="3">cv. CM334</strain>
    </source>
</reference>
<feature type="region of interest" description="Disordered" evidence="1">
    <location>
        <begin position="160"/>
        <end position="179"/>
    </location>
</feature>
<reference evidence="2 3" key="2">
    <citation type="journal article" date="2017" name="Genome Biol.">
        <title>New reference genome sequences of hot pepper reveal the massive evolution of plant disease-resistance genes by retroduplication.</title>
        <authorList>
            <person name="Kim S."/>
            <person name="Park J."/>
            <person name="Yeom S.I."/>
            <person name="Kim Y.M."/>
            <person name="Seo E."/>
            <person name="Kim K.T."/>
            <person name="Kim M.S."/>
            <person name="Lee J.M."/>
            <person name="Cheong K."/>
            <person name="Shin H.S."/>
            <person name="Kim S.B."/>
            <person name="Han K."/>
            <person name="Lee J."/>
            <person name="Park M."/>
            <person name="Lee H.A."/>
            <person name="Lee H.Y."/>
            <person name="Lee Y."/>
            <person name="Oh S."/>
            <person name="Lee J.H."/>
            <person name="Choi E."/>
            <person name="Choi E."/>
            <person name="Lee S.E."/>
            <person name="Jeon J."/>
            <person name="Kim H."/>
            <person name="Choi G."/>
            <person name="Song H."/>
            <person name="Lee J."/>
            <person name="Lee S.C."/>
            <person name="Kwon J.K."/>
            <person name="Lee H.Y."/>
            <person name="Koo N."/>
            <person name="Hong Y."/>
            <person name="Kim R.W."/>
            <person name="Kang W.H."/>
            <person name="Huh J.H."/>
            <person name="Kang B.C."/>
            <person name="Yang T.J."/>
            <person name="Lee Y.H."/>
            <person name="Bennetzen J.L."/>
            <person name="Choi D."/>
        </authorList>
    </citation>
    <scope>NUCLEOTIDE SEQUENCE [LARGE SCALE GENOMIC DNA]</scope>
    <source>
        <strain evidence="3">cv. CM334</strain>
    </source>
</reference>
<gene>
    <name evidence="2" type="ORF">T459_12380</name>
</gene>
<dbReference type="Gramene" id="PHT83937">
    <property type="protein sequence ID" value="PHT83937"/>
    <property type="gene ID" value="T459_12380"/>
</dbReference>
<evidence type="ECO:0000256" key="1">
    <source>
        <dbReference type="SAM" id="MobiDB-lite"/>
    </source>
</evidence>
<feature type="compositionally biased region" description="Polar residues" evidence="1">
    <location>
        <begin position="161"/>
        <end position="172"/>
    </location>
</feature>
<evidence type="ECO:0000313" key="2">
    <source>
        <dbReference type="EMBL" id="PHT83937.1"/>
    </source>
</evidence>
<dbReference type="EMBL" id="AYRZ02000004">
    <property type="protein sequence ID" value="PHT83937.1"/>
    <property type="molecule type" value="Genomic_DNA"/>
</dbReference>
<dbReference type="STRING" id="4072.A0A2G2ZPR6"/>
<evidence type="ECO:0008006" key="4">
    <source>
        <dbReference type="Google" id="ProtNLM"/>
    </source>
</evidence>
<comment type="caution">
    <text evidence="2">The sequence shown here is derived from an EMBL/GenBank/DDBJ whole genome shotgun (WGS) entry which is preliminary data.</text>
</comment>
<accession>A0A2G2ZPR6</accession>
<sequence>MILEIRIHRTPQGLALSQSHYIKNVLEKFKYMEFGIAKTPLDVSFALQKNKEYEFITLDKASEEAKWLRNFLEDIPCWTKPVAPVCIQCDNQEAIARVGIMIYNGKSRHIRWRHNTVRKLFSSGIITVDYVKSKDNVLDLLAKDLSREGVEMTFMGMSLRPRTSQHGGNSTLKIGDPKS</sequence>
<dbReference type="AlphaFoldDB" id="A0A2G2ZPR6"/>
<dbReference type="Proteomes" id="UP000222542">
    <property type="component" value="Unassembled WGS sequence"/>
</dbReference>
<proteinExistence type="predicted"/>
<protein>
    <recommendedName>
        <fullName evidence="4">Reverse transcriptase Ty1/copia-type domain-containing protein</fullName>
    </recommendedName>
</protein>
<dbReference type="CDD" id="cd09272">
    <property type="entry name" value="RNase_HI_RT_Ty1"/>
    <property type="match status" value="1"/>
</dbReference>